<dbReference type="Gene3D" id="1.20.1250.20">
    <property type="entry name" value="MFS general substrate transporter like domains"/>
    <property type="match status" value="1"/>
</dbReference>
<feature type="transmembrane region" description="Helical" evidence="6">
    <location>
        <begin position="142"/>
        <end position="163"/>
    </location>
</feature>
<accession>A0AAJ0F7G9</accession>
<evidence type="ECO:0000256" key="5">
    <source>
        <dbReference type="ARBA" id="ARBA00023136"/>
    </source>
</evidence>
<dbReference type="AlphaFoldDB" id="A0AAJ0F7G9"/>
<comment type="caution">
    <text evidence="7">The sequence shown here is derived from an EMBL/GenBank/DDBJ whole genome shotgun (WGS) entry which is preliminary data.</text>
</comment>
<dbReference type="PANTHER" id="PTHR43791:SF53">
    <property type="entry name" value="MAJOR FACILITATOR SUPERFAMILY (MFS) PROFILE DOMAIN-CONTAINING PROTEIN"/>
    <property type="match status" value="1"/>
</dbReference>
<dbReference type="GO" id="GO:0022857">
    <property type="term" value="F:transmembrane transporter activity"/>
    <property type="evidence" value="ECO:0007669"/>
    <property type="project" value="InterPro"/>
</dbReference>
<evidence type="ECO:0000313" key="7">
    <source>
        <dbReference type="EMBL" id="KAK1751139.1"/>
    </source>
</evidence>
<evidence type="ECO:0000313" key="8">
    <source>
        <dbReference type="Proteomes" id="UP001239445"/>
    </source>
</evidence>
<reference evidence="7" key="1">
    <citation type="submission" date="2023-06" db="EMBL/GenBank/DDBJ databases">
        <title>Genome-scale phylogeny and comparative genomics of the fungal order Sordariales.</title>
        <authorList>
            <consortium name="Lawrence Berkeley National Laboratory"/>
            <person name="Hensen N."/>
            <person name="Bonometti L."/>
            <person name="Westerberg I."/>
            <person name="Brannstrom I.O."/>
            <person name="Guillou S."/>
            <person name="Cros-Aarteil S."/>
            <person name="Calhoun S."/>
            <person name="Haridas S."/>
            <person name="Kuo A."/>
            <person name="Mondo S."/>
            <person name="Pangilinan J."/>
            <person name="Riley R."/>
            <person name="Labutti K."/>
            <person name="Andreopoulos B."/>
            <person name="Lipzen A."/>
            <person name="Chen C."/>
            <person name="Yanf M."/>
            <person name="Daum C."/>
            <person name="Ng V."/>
            <person name="Clum A."/>
            <person name="Steindorff A."/>
            <person name="Ohm R."/>
            <person name="Martin F."/>
            <person name="Silar P."/>
            <person name="Natvig D."/>
            <person name="Lalanne C."/>
            <person name="Gautier V."/>
            <person name="Ament-Velasquez S.L."/>
            <person name="Kruys A."/>
            <person name="Hutchinson M.I."/>
            <person name="Powell A.J."/>
            <person name="Barry K."/>
            <person name="Miller A.N."/>
            <person name="Grigoriev I.V."/>
            <person name="Debuchy R."/>
            <person name="Gladieux P."/>
            <person name="Thoren M.H."/>
            <person name="Johannesson H."/>
        </authorList>
    </citation>
    <scope>NUCLEOTIDE SEQUENCE</scope>
    <source>
        <strain evidence="7">PSN4</strain>
    </source>
</reference>
<evidence type="ECO:0000256" key="3">
    <source>
        <dbReference type="ARBA" id="ARBA00022692"/>
    </source>
</evidence>
<feature type="transmembrane region" description="Helical" evidence="6">
    <location>
        <begin position="118"/>
        <end position="135"/>
    </location>
</feature>
<dbReference type="Pfam" id="PF07690">
    <property type="entry name" value="MFS_1"/>
    <property type="match status" value="1"/>
</dbReference>
<keyword evidence="3 6" id="KW-0812">Transmembrane</keyword>
<dbReference type="EMBL" id="MU839843">
    <property type="protein sequence ID" value="KAK1751139.1"/>
    <property type="molecule type" value="Genomic_DNA"/>
</dbReference>
<dbReference type="SUPFAM" id="SSF103473">
    <property type="entry name" value="MFS general substrate transporter"/>
    <property type="match status" value="1"/>
</dbReference>
<evidence type="ECO:0000256" key="4">
    <source>
        <dbReference type="ARBA" id="ARBA00022989"/>
    </source>
</evidence>
<feature type="transmembrane region" description="Helical" evidence="6">
    <location>
        <begin position="169"/>
        <end position="191"/>
    </location>
</feature>
<comment type="subcellular location">
    <subcellularLocation>
        <location evidence="1">Membrane</location>
        <topology evidence="1">Multi-pass membrane protein</topology>
    </subcellularLocation>
</comment>
<keyword evidence="5 6" id="KW-0472">Membrane</keyword>
<evidence type="ECO:0000256" key="2">
    <source>
        <dbReference type="ARBA" id="ARBA00022448"/>
    </source>
</evidence>
<keyword evidence="8" id="KW-1185">Reference proteome</keyword>
<feature type="transmembrane region" description="Helical" evidence="6">
    <location>
        <begin position="203"/>
        <end position="223"/>
    </location>
</feature>
<protein>
    <submittedName>
        <fullName evidence="7">Major facilitator superfamily domain-containing protein</fullName>
    </submittedName>
</protein>
<evidence type="ECO:0000256" key="1">
    <source>
        <dbReference type="ARBA" id="ARBA00004141"/>
    </source>
</evidence>
<dbReference type="FunFam" id="1.20.1250.20:FF:000013">
    <property type="entry name" value="MFS general substrate transporter"/>
    <property type="match status" value="1"/>
</dbReference>
<keyword evidence="2" id="KW-0813">Transport</keyword>
<evidence type="ECO:0000256" key="6">
    <source>
        <dbReference type="SAM" id="Phobius"/>
    </source>
</evidence>
<dbReference type="InterPro" id="IPR011701">
    <property type="entry name" value="MFS"/>
</dbReference>
<feature type="transmembrane region" description="Helical" evidence="6">
    <location>
        <begin position="77"/>
        <end position="98"/>
    </location>
</feature>
<proteinExistence type="predicted"/>
<sequence>MRLYTWRNIFFFEGIITCLCGLAAPIWMPNKPGDCKFLTERQRMIAAERLIREHRVDEDEQVTWADVRRAMLCIHNYTCAFGFFLINITVQGLSVFLPTIIKDLNPTWTNTQTQLYSVPPYVAACAIAVAIAYVSDKTKQRGIYLAIFSLIALSGFCVMRWSSDSWTRYGGIFLITVGAFPGGPGFLSWGINNSAGPAVRAVSTAYIVSLGTIGGIVSTWTYMPTDAPKYPIGHTINIAGQAGTFVLAVFGILYCYRENRLRAAGKRDHRLEGLSEHEQQKLGYRHPRFKYWT</sequence>
<keyword evidence="4 6" id="KW-1133">Transmembrane helix</keyword>
<organism evidence="7 8">
    <name type="scientific">Echria macrotheca</name>
    <dbReference type="NCBI Taxonomy" id="438768"/>
    <lineage>
        <taxon>Eukaryota</taxon>
        <taxon>Fungi</taxon>
        <taxon>Dikarya</taxon>
        <taxon>Ascomycota</taxon>
        <taxon>Pezizomycotina</taxon>
        <taxon>Sordariomycetes</taxon>
        <taxon>Sordariomycetidae</taxon>
        <taxon>Sordariales</taxon>
        <taxon>Schizotheciaceae</taxon>
        <taxon>Echria</taxon>
    </lineage>
</organism>
<feature type="transmembrane region" description="Helical" evidence="6">
    <location>
        <begin position="235"/>
        <end position="256"/>
    </location>
</feature>
<dbReference type="PANTHER" id="PTHR43791">
    <property type="entry name" value="PERMEASE-RELATED"/>
    <property type="match status" value="1"/>
</dbReference>
<dbReference type="InterPro" id="IPR036259">
    <property type="entry name" value="MFS_trans_sf"/>
</dbReference>
<dbReference type="Proteomes" id="UP001239445">
    <property type="component" value="Unassembled WGS sequence"/>
</dbReference>
<name>A0AAJ0F7G9_9PEZI</name>
<dbReference type="GO" id="GO:0016020">
    <property type="term" value="C:membrane"/>
    <property type="evidence" value="ECO:0007669"/>
    <property type="project" value="UniProtKB-SubCell"/>
</dbReference>
<gene>
    <name evidence="7" type="ORF">QBC47DRAFT_392304</name>
</gene>